<reference evidence="1" key="1">
    <citation type="submission" date="2024-07" db="EMBL/GenBank/DDBJ databases">
        <authorList>
            <person name="Yu S.T."/>
        </authorList>
    </citation>
    <scope>NUCLEOTIDE SEQUENCE</scope>
    <source>
        <strain evidence="1">R11</strain>
    </source>
</reference>
<gene>
    <name evidence="1" type="ORF">AB5J55_22365</name>
</gene>
<dbReference type="EMBL" id="CP163432">
    <property type="protein sequence ID" value="XDQ12186.1"/>
    <property type="molecule type" value="Genomic_DNA"/>
</dbReference>
<sequence length="74" mass="8503">MRKAEFKVGDRVSHFREPGNVGKVVSVEKRGFRPFQRWVYWVAWRPGYGPVPLSYGLWPVYPTDAQQLGHGEAA</sequence>
<evidence type="ECO:0000313" key="1">
    <source>
        <dbReference type="EMBL" id="XDQ12186.1"/>
    </source>
</evidence>
<dbReference type="AlphaFoldDB" id="A0AB39N426"/>
<proteinExistence type="predicted"/>
<name>A0AB39N426_9ACTN</name>
<organism evidence="1">
    <name type="scientific">Streptomyces sp. R11</name>
    <dbReference type="NCBI Taxonomy" id="3238625"/>
    <lineage>
        <taxon>Bacteria</taxon>
        <taxon>Bacillati</taxon>
        <taxon>Actinomycetota</taxon>
        <taxon>Actinomycetes</taxon>
        <taxon>Kitasatosporales</taxon>
        <taxon>Streptomycetaceae</taxon>
        <taxon>Streptomyces</taxon>
    </lineage>
</organism>
<accession>A0AB39N426</accession>
<dbReference type="RefSeq" id="WP_369272372.1">
    <property type="nucleotide sequence ID" value="NZ_CP163432.1"/>
</dbReference>
<evidence type="ECO:0008006" key="2">
    <source>
        <dbReference type="Google" id="ProtNLM"/>
    </source>
</evidence>
<protein>
    <recommendedName>
        <fullName evidence="2">DUF1918 domain-containing protein</fullName>
    </recommendedName>
</protein>